<organism evidence="1 2">
    <name type="scientific">Astatotilapia calliptera</name>
    <name type="common">Eastern happy</name>
    <name type="synonym">Chromis callipterus</name>
    <dbReference type="NCBI Taxonomy" id="8154"/>
    <lineage>
        <taxon>Eukaryota</taxon>
        <taxon>Metazoa</taxon>
        <taxon>Chordata</taxon>
        <taxon>Craniata</taxon>
        <taxon>Vertebrata</taxon>
        <taxon>Euteleostomi</taxon>
        <taxon>Actinopterygii</taxon>
        <taxon>Neopterygii</taxon>
        <taxon>Teleostei</taxon>
        <taxon>Neoteleostei</taxon>
        <taxon>Acanthomorphata</taxon>
        <taxon>Ovalentaria</taxon>
        <taxon>Cichlomorphae</taxon>
        <taxon>Cichliformes</taxon>
        <taxon>Cichlidae</taxon>
        <taxon>African cichlids</taxon>
        <taxon>Pseudocrenilabrinae</taxon>
        <taxon>Haplochromini</taxon>
        <taxon>Astatotilapia</taxon>
    </lineage>
</organism>
<reference evidence="1" key="2">
    <citation type="submission" date="2025-08" db="UniProtKB">
        <authorList>
            <consortium name="Ensembl"/>
        </authorList>
    </citation>
    <scope>IDENTIFICATION</scope>
</reference>
<reference evidence="1" key="3">
    <citation type="submission" date="2025-09" db="UniProtKB">
        <authorList>
            <consortium name="Ensembl"/>
        </authorList>
    </citation>
    <scope>IDENTIFICATION</scope>
</reference>
<keyword evidence="2" id="KW-1185">Reference proteome</keyword>
<dbReference type="Bgee" id="ENSACLG00000008782">
    <property type="expression patterns" value="Expressed in spleen"/>
</dbReference>
<proteinExistence type="predicted"/>
<sequence length="164" mass="18195">QCVNKDLYVLPLLNTTNTHSVTSCPLNIHVCQHPPVRIYLSASTCVSIHLSASTCVSIHLCQHPPVRIYLSASTCVSIHLCQHPLFSIHLSASTCQHPPVSHRGHTYHSCKNGSLLITRIQRELVCGVLGPLLFLIYIHDFETVCKNVLPLMFAADTYLTLMTL</sequence>
<protein>
    <submittedName>
        <fullName evidence="1">Uncharacterized protein</fullName>
    </submittedName>
</protein>
<evidence type="ECO:0000313" key="2">
    <source>
        <dbReference type="Proteomes" id="UP000265100"/>
    </source>
</evidence>
<accession>A0A3P8P787</accession>
<dbReference type="AlphaFoldDB" id="A0A3P8P787"/>
<dbReference type="STRING" id="8154.ENSACLP00000012871"/>
<evidence type="ECO:0000313" key="1">
    <source>
        <dbReference type="Ensembl" id="ENSACLP00000012871.1"/>
    </source>
</evidence>
<dbReference type="GeneTree" id="ENSGT00940000180398"/>
<dbReference type="OMA" id="FETVCKN"/>
<reference evidence="1" key="1">
    <citation type="submission" date="2018-05" db="EMBL/GenBank/DDBJ databases">
        <authorList>
            <person name="Datahose"/>
        </authorList>
    </citation>
    <scope>NUCLEOTIDE SEQUENCE</scope>
</reference>
<dbReference type="Ensembl" id="ENSACLT00000013189.1">
    <property type="protein sequence ID" value="ENSACLP00000012871.1"/>
    <property type="gene ID" value="ENSACLG00000008782.1"/>
</dbReference>
<dbReference type="Proteomes" id="UP000265100">
    <property type="component" value="Chromosome 20"/>
</dbReference>
<name>A0A3P8P787_ASTCA</name>
<gene>
    <name evidence="1" type="primary">EPGN</name>
</gene>